<dbReference type="PANTHER" id="PTHR43798">
    <property type="entry name" value="MONOACYLGLYCEROL LIPASE"/>
    <property type="match status" value="1"/>
</dbReference>
<dbReference type="OrthoDB" id="252464at2"/>
<dbReference type="InterPro" id="IPR050266">
    <property type="entry name" value="AB_hydrolase_sf"/>
</dbReference>
<dbReference type="PRINTS" id="PR00111">
    <property type="entry name" value="ABHYDROLASE"/>
</dbReference>
<keyword evidence="2" id="KW-0808">Transferase</keyword>
<evidence type="ECO:0000313" key="3">
    <source>
        <dbReference type="Proteomes" id="UP000262142"/>
    </source>
</evidence>
<keyword evidence="3" id="KW-1185">Reference proteome</keyword>
<dbReference type="Gene3D" id="3.40.50.1820">
    <property type="entry name" value="alpha/beta hydrolase"/>
    <property type="match status" value="1"/>
</dbReference>
<feature type="domain" description="AB hydrolase-1" evidence="1">
    <location>
        <begin position="14"/>
        <end position="238"/>
    </location>
</feature>
<dbReference type="SUPFAM" id="SSF53474">
    <property type="entry name" value="alpha/beta-Hydrolases"/>
    <property type="match status" value="1"/>
</dbReference>
<evidence type="ECO:0000259" key="1">
    <source>
        <dbReference type="Pfam" id="PF00561"/>
    </source>
</evidence>
<organism evidence="2 3">
    <name type="scientific">Candidatus Ornithobacterium hominis</name>
    <dbReference type="NCBI Taxonomy" id="2497989"/>
    <lineage>
        <taxon>Bacteria</taxon>
        <taxon>Pseudomonadati</taxon>
        <taxon>Bacteroidota</taxon>
        <taxon>Flavobacteriia</taxon>
        <taxon>Flavobacteriales</taxon>
        <taxon>Weeksellaceae</taxon>
        <taxon>Ornithobacterium</taxon>
    </lineage>
</organism>
<dbReference type="InterPro" id="IPR029058">
    <property type="entry name" value="AB_hydrolase_fold"/>
</dbReference>
<dbReference type="EC" id="2.3.1.12" evidence="2"/>
<reference evidence="2 3" key="1">
    <citation type="submission" date="2018-09" db="EMBL/GenBank/DDBJ databases">
        <authorList>
            <consortium name="Pathogen Informatics"/>
        </authorList>
    </citation>
    <scope>NUCLEOTIDE SEQUENCE [LARGE SCALE GENOMIC DNA]</scope>
    <source>
        <strain evidence="2 3">OH-22767</strain>
    </source>
</reference>
<dbReference type="Pfam" id="PF00561">
    <property type="entry name" value="Abhydrolase_1"/>
    <property type="match status" value="1"/>
</dbReference>
<proteinExistence type="predicted"/>
<dbReference type="InterPro" id="IPR000073">
    <property type="entry name" value="AB_hydrolase_1"/>
</dbReference>
<dbReference type="Proteomes" id="UP000262142">
    <property type="component" value="Unassembled WGS sequence"/>
</dbReference>
<keyword evidence="2" id="KW-0012">Acyltransferase</keyword>
<evidence type="ECO:0000313" key="2">
    <source>
        <dbReference type="EMBL" id="SZD70956.1"/>
    </source>
</evidence>
<dbReference type="EMBL" id="UNSC01000001">
    <property type="protein sequence ID" value="SZD70956.1"/>
    <property type="molecule type" value="Genomic_DNA"/>
</dbReference>
<dbReference type="RefSeq" id="WP_119058679.1">
    <property type="nucleotide sequence ID" value="NZ_UNSC01000001.1"/>
</dbReference>
<gene>
    <name evidence="2" type="primary">acoC</name>
    <name evidence="2" type="ORF">SAMEA104719789_00047</name>
</gene>
<dbReference type="GO" id="GO:0004742">
    <property type="term" value="F:dihydrolipoyllysine-residue acetyltransferase activity"/>
    <property type="evidence" value="ECO:0007669"/>
    <property type="project" value="UniProtKB-EC"/>
</dbReference>
<name>A0A383TVF2_9FLAO</name>
<accession>A0A383TVF2</accession>
<protein>
    <submittedName>
        <fullName evidence="2">Dihydrolipoyllysine-residue acetyltransferase component of acetoin cleaving system</fullName>
        <ecNumber evidence="2">2.3.1.12</ecNumber>
    </submittedName>
</protein>
<sequence length="251" mass="28118">MTNLNFKILGTGEPVFLLHGYLETAKMWGNMITNVKNYQFILPDLLGHGETKKSLEINTMEAQAAEIIQLMDDLGIQKAKLVGHSMGGYIALSIARDFPERVAGLFLFYSKSLPDSDEGKRKRDKVAELAPKNKSLFIRNSITSLFKPEDLDKFSEELEQAIAMAEETTVKGIVACALGMKERKDTTDILSSANYPIYIQLGENDAAVDISYLNEIPKRDNIQIKVTKTGHLGHYEAPEESREFLIKFLKA</sequence>
<dbReference type="AlphaFoldDB" id="A0A383TVF2"/>